<dbReference type="GO" id="GO:0000400">
    <property type="term" value="F:four-way junction DNA binding"/>
    <property type="evidence" value="ECO:0007669"/>
    <property type="project" value="InterPro"/>
</dbReference>
<evidence type="ECO:0000313" key="9">
    <source>
        <dbReference type="EMBL" id="CAH01390.1"/>
    </source>
</evidence>
<dbReference type="Proteomes" id="UP000000598">
    <property type="component" value="Chromosome C"/>
</dbReference>
<protein>
    <submittedName>
        <fullName evidence="9">KLLA0C07623p</fullName>
    </submittedName>
</protein>
<proteinExistence type="predicted"/>
<dbReference type="AlphaFoldDB" id="F2Z6I2"/>
<dbReference type="PIRSF" id="PIRSF010751">
    <property type="entry name" value="HOP1_fungi"/>
    <property type="match status" value="1"/>
</dbReference>
<feature type="region of interest" description="Disordered" evidence="7">
    <location>
        <begin position="529"/>
        <end position="548"/>
    </location>
</feature>
<evidence type="ECO:0000256" key="4">
    <source>
        <dbReference type="ARBA" id="ARBA00023242"/>
    </source>
</evidence>
<dbReference type="STRING" id="284590.F2Z6I2"/>
<keyword evidence="10" id="KW-1185">Reference proteome</keyword>
<evidence type="ECO:0000256" key="7">
    <source>
        <dbReference type="SAM" id="MobiDB-lite"/>
    </source>
</evidence>
<dbReference type="PANTHER" id="PTHR48225:SF7">
    <property type="entry name" value="MEIOSIS-SPECIFIC PROTEIN HOP1"/>
    <property type="match status" value="1"/>
</dbReference>
<accession>F2Z6I2</accession>
<dbReference type="GO" id="GO:0007130">
    <property type="term" value="P:synaptonemal complex assembly"/>
    <property type="evidence" value="ECO:0007669"/>
    <property type="project" value="InterPro"/>
</dbReference>
<dbReference type="InterPro" id="IPR016573">
    <property type="entry name" value="Hop1"/>
</dbReference>
<dbReference type="EMBL" id="CR382123">
    <property type="protein sequence ID" value="CAH01390.1"/>
    <property type="molecule type" value="Genomic_DNA"/>
</dbReference>
<keyword evidence="3" id="KW-0158">Chromosome</keyword>
<evidence type="ECO:0000256" key="2">
    <source>
        <dbReference type="ARBA" id="ARBA00004286"/>
    </source>
</evidence>
<sequence length="581" mass="66066">MSTIQKVREKNEVSTKNVISQDQSQKLVQTMITMCFGCLAFLRGLFPDDNFVDQKFVPEKCTKDYDKNSASSIRIKTLVRDKSDEANLFLDWLENGVFQTLRKGYLKAISLGVFIDESNPNDLIETYLFSFDYSHDSITININGQADKVSLLDSRKMVQQLMRRFIIITQSLDPLPEKRFLTMRLLFNDLAPKEYQPQLFKDATKDPKTIITVPQENGLDTFSVGSLNTSVHKVGIKVLSLADNTIQEQLASGITTQLDPFDLLNDNIELPQDTPFNSQVNEPSQTTTMLQKYLRSSPANFHPTQAIPGDLTLNQNDTNFQGTVSQKLKHIRCLRCKKMVPAVCYGNHAGSSIPVCIECLNNNRIDMNSVTMQRFIMTRKIYRYMAKKPDFPKSISEFYSIFYGDSATDFDKQRIDDALSVLLMDEVFVVEPDVRVSSTGTQLRSSGYINVDSNSIFYPKGTLPKGTCAWTFVLRASKARPFYTEPYAKTEAQLQKLLEQCENTFKNLKKLSVDDSLTLHELSINDTTNSMGYQGKSKKRVHSDNENDYISPEKSYLDTQNCHADKVRRISVSKKTLKSAW</sequence>
<dbReference type="PaxDb" id="284590-F2Z6I2"/>
<dbReference type="FunCoup" id="F2Z6I2">
    <property type="interactions" value="124"/>
</dbReference>
<dbReference type="GO" id="GO:0005694">
    <property type="term" value="C:chromosome"/>
    <property type="evidence" value="ECO:0007669"/>
    <property type="project" value="UniProtKB-SubCell"/>
</dbReference>
<evidence type="ECO:0000259" key="8">
    <source>
        <dbReference type="PROSITE" id="PS50815"/>
    </source>
</evidence>
<dbReference type="InParanoid" id="F2Z6I2"/>
<reference evidence="9 10" key="1">
    <citation type="journal article" date="2004" name="Nature">
        <title>Genome evolution in yeasts.</title>
        <authorList>
            <consortium name="Genolevures"/>
            <person name="Dujon B."/>
            <person name="Sherman D."/>
            <person name="Fischer G."/>
            <person name="Durrens P."/>
            <person name="Casaregola S."/>
            <person name="Lafontaine I."/>
            <person name="de Montigny J."/>
            <person name="Marck C."/>
            <person name="Neuveglise C."/>
            <person name="Talla E."/>
            <person name="Goffard N."/>
            <person name="Frangeul L."/>
            <person name="Aigle M."/>
            <person name="Anthouard V."/>
            <person name="Babour A."/>
            <person name="Barbe V."/>
            <person name="Barnay S."/>
            <person name="Blanchin S."/>
            <person name="Beckerich J.M."/>
            <person name="Beyne E."/>
            <person name="Bleykasten C."/>
            <person name="Boisrame A."/>
            <person name="Boyer J."/>
            <person name="Cattolico L."/>
            <person name="Confanioleri F."/>
            <person name="de Daruvar A."/>
            <person name="Despons L."/>
            <person name="Fabre E."/>
            <person name="Fairhead C."/>
            <person name="Ferry-Dumazet H."/>
            <person name="Groppi A."/>
            <person name="Hantraye F."/>
            <person name="Hennequin C."/>
            <person name="Jauniaux N."/>
            <person name="Joyet P."/>
            <person name="Kachouri R."/>
            <person name="Kerrest A."/>
            <person name="Koszul R."/>
            <person name="Lemaire M."/>
            <person name="Lesur I."/>
            <person name="Ma L."/>
            <person name="Muller H."/>
            <person name="Nicaud J.M."/>
            <person name="Nikolski M."/>
            <person name="Oztas S."/>
            <person name="Ozier-Kalogeropoulos O."/>
            <person name="Pellenz S."/>
            <person name="Potier S."/>
            <person name="Richard G.F."/>
            <person name="Straub M.L."/>
            <person name="Suleau A."/>
            <person name="Swennene D."/>
            <person name="Tekaia F."/>
            <person name="Wesolowski-Louvel M."/>
            <person name="Westhof E."/>
            <person name="Wirth B."/>
            <person name="Zeniou-Meyer M."/>
            <person name="Zivanovic I."/>
            <person name="Bolotin-Fukuhara M."/>
            <person name="Thierry A."/>
            <person name="Bouchier C."/>
            <person name="Caudron B."/>
            <person name="Scarpelli C."/>
            <person name="Gaillardin C."/>
            <person name="Weissenbach J."/>
            <person name="Wincker P."/>
            <person name="Souciet J.L."/>
        </authorList>
    </citation>
    <scope>NUCLEOTIDE SEQUENCE [LARGE SCALE GENOMIC DNA]</scope>
    <source>
        <strain evidence="10">ATCC 8585 / CBS 2359 / DSM 70799 / NBRC 1267 / NRRL Y-1140 / WM37</strain>
    </source>
</reference>
<dbReference type="InterPro" id="IPR003511">
    <property type="entry name" value="HORMA_dom"/>
</dbReference>
<dbReference type="KEGG" id="kla:KLLA0_C07623g"/>
<evidence type="ECO:0000313" key="10">
    <source>
        <dbReference type="Proteomes" id="UP000000598"/>
    </source>
</evidence>
<dbReference type="InterPro" id="IPR051294">
    <property type="entry name" value="HORMA_MeioticProgression"/>
</dbReference>
<dbReference type="PROSITE" id="PS50815">
    <property type="entry name" value="HORMA"/>
    <property type="match status" value="1"/>
</dbReference>
<dbReference type="eggNOG" id="KOG4652">
    <property type="taxonomic scope" value="Eukaryota"/>
</dbReference>
<keyword evidence="5" id="KW-0469">Meiosis</keyword>
<dbReference type="OMA" id="MRLMFNE"/>
<feature type="domain" description="HORMA" evidence="8">
    <location>
        <begin position="22"/>
        <end position="238"/>
    </location>
</feature>
<name>F2Z6I2_KLULA</name>
<dbReference type="SUPFAM" id="SSF56019">
    <property type="entry name" value="The spindle assembly checkpoint protein mad2"/>
    <property type="match status" value="1"/>
</dbReference>
<dbReference type="PANTHER" id="PTHR48225">
    <property type="entry name" value="HORMA DOMAIN-CONTAINING PROTEIN 1"/>
    <property type="match status" value="1"/>
</dbReference>
<dbReference type="HOGENOM" id="CLU_033649_0_0_1"/>
<feature type="coiled-coil region" evidence="6">
    <location>
        <begin position="487"/>
        <end position="514"/>
    </location>
</feature>
<dbReference type="GO" id="GO:0005634">
    <property type="term" value="C:nucleus"/>
    <property type="evidence" value="ECO:0007669"/>
    <property type="project" value="UniProtKB-SubCell"/>
</dbReference>
<keyword evidence="6" id="KW-0175">Coiled coil</keyword>
<organism evidence="9 10">
    <name type="scientific">Kluyveromyces lactis (strain ATCC 8585 / CBS 2359 / DSM 70799 / NBRC 1267 / NRRL Y-1140 / WM37)</name>
    <name type="common">Yeast</name>
    <name type="synonym">Candida sphaerica</name>
    <dbReference type="NCBI Taxonomy" id="284590"/>
    <lineage>
        <taxon>Eukaryota</taxon>
        <taxon>Fungi</taxon>
        <taxon>Dikarya</taxon>
        <taxon>Ascomycota</taxon>
        <taxon>Saccharomycotina</taxon>
        <taxon>Saccharomycetes</taxon>
        <taxon>Saccharomycetales</taxon>
        <taxon>Saccharomycetaceae</taxon>
        <taxon>Kluyveromyces</taxon>
    </lineage>
</organism>
<dbReference type="GO" id="GO:0051598">
    <property type="term" value="P:meiotic recombination checkpoint signaling"/>
    <property type="evidence" value="ECO:0007669"/>
    <property type="project" value="InterPro"/>
</dbReference>
<evidence type="ECO:0000256" key="5">
    <source>
        <dbReference type="ARBA" id="ARBA00023254"/>
    </source>
</evidence>
<dbReference type="Gene3D" id="3.30.900.10">
    <property type="entry name" value="HORMA domain"/>
    <property type="match status" value="1"/>
</dbReference>
<keyword evidence="4" id="KW-0539">Nucleus</keyword>
<dbReference type="Pfam" id="PF02301">
    <property type="entry name" value="HORMA"/>
    <property type="match status" value="1"/>
</dbReference>
<evidence type="ECO:0000256" key="6">
    <source>
        <dbReference type="SAM" id="Coils"/>
    </source>
</evidence>
<evidence type="ECO:0000256" key="3">
    <source>
        <dbReference type="ARBA" id="ARBA00022454"/>
    </source>
</evidence>
<comment type="subcellular location">
    <subcellularLocation>
        <location evidence="2">Chromosome</location>
    </subcellularLocation>
    <subcellularLocation>
        <location evidence="1">Nucleus</location>
    </subcellularLocation>
</comment>
<dbReference type="InterPro" id="IPR036570">
    <property type="entry name" value="HORMA_dom_sf"/>
</dbReference>
<gene>
    <name evidence="9" type="ORF">KLLA0_C07623g</name>
</gene>
<evidence type="ECO:0000256" key="1">
    <source>
        <dbReference type="ARBA" id="ARBA00004123"/>
    </source>
</evidence>